<evidence type="ECO:0000313" key="3">
    <source>
        <dbReference type="Proteomes" id="UP000317344"/>
    </source>
</evidence>
<keyword evidence="2" id="KW-0614">Plasmid</keyword>
<geneLocation type="plasmid" evidence="2">
    <name>unnamed</name>
</geneLocation>
<dbReference type="RefSeq" id="WP_143910894.1">
    <property type="nucleotide sequence ID" value="NZ_CP041766.1"/>
</dbReference>
<keyword evidence="1" id="KW-1133">Transmembrane helix</keyword>
<reference evidence="2 3" key="2">
    <citation type="submission" date="2019-07" db="EMBL/GenBank/DDBJ databases">
        <authorList>
            <person name="Huang Y."/>
        </authorList>
    </citation>
    <scope>NUCLEOTIDE SEQUENCE [LARGE SCALE GENOMIC DNA]</scope>
    <source>
        <strain evidence="2 3">HY188</strain>
        <plasmid evidence="2 3">unnamed</plasmid>
    </source>
</reference>
<proteinExistence type="predicted"/>
<protein>
    <submittedName>
        <fullName evidence="2">Uncharacterized protein</fullName>
    </submittedName>
</protein>
<dbReference type="EMBL" id="CP041766">
    <property type="protein sequence ID" value="QDQ99491.1"/>
    <property type="molecule type" value="Genomic_DNA"/>
</dbReference>
<feature type="transmembrane region" description="Helical" evidence="1">
    <location>
        <begin position="23"/>
        <end position="42"/>
    </location>
</feature>
<dbReference type="KEGG" id="toy:FO059_17990"/>
<feature type="transmembrane region" description="Helical" evidence="1">
    <location>
        <begin position="99"/>
        <end position="116"/>
    </location>
</feature>
<keyword evidence="1" id="KW-0472">Membrane</keyword>
<reference evidence="2 3" key="1">
    <citation type="submission" date="2019-07" db="EMBL/GenBank/DDBJ databases">
        <title>Tomitella cavernea sp. nov., an actinomycete isolated from soil.</title>
        <authorList>
            <person name="Cheng J."/>
        </authorList>
    </citation>
    <scope>NUCLEOTIDE SEQUENCE [LARGE SCALE GENOMIC DNA]</scope>
    <source>
        <strain evidence="2 3">HY188</strain>
        <plasmid evidence="2 3">unnamed</plasmid>
    </source>
</reference>
<evidence type="ECO:0000256" key="1">
    <source>
        <dbReference type="SAM" id="Phobius"/>
    </source>
</evidence>
<keyword evidence="3" id="KW-1185">Reference proteome</keyword>
<dbReference type="AlphaFoldDB" id="A0A516X9Z1"/>
<accession>A0A516X9Z1</accession>
<dbReference type="Proteomes" id="UP000317344">
    <property type="component" value="Plasmid unnamed"/>
</dbReference>
<gene>
    <name evidence="2" type="ORF">FO059_17990</name>
</gene>
<sequence>MGYIGWRMERAAARGVTRGSTGIVKYTALLCWWMLAWPFYLAGWGIRHRGEVAQAGRATADAGRQVRGHAQKHPKRAAWAGLVAGLVFCAGGIGGGTVLGAVIFGAAAAWCGYLLLKWRQAEKKTALAAVAARADYEHRLAADGDVRGLYGQYPPTA</sequence>
<name>A0A516X9Z1_9ACTN</name>
<keyword evidence="1" id="KW-0812">Transmembrane</keyword>
<organism evidence="2 3">
    <name type="scientific">Tomitella fengzijianii</name>
    <dbReference type="NCBI Taxonomy" id="2597660"/>
    <lineage>
        <taxon>Bacteria</taxon>
        <taxon>Bacillati</taxon>
        <taxon>Actinomycetota</taxon>
        <taxon>Actinomycetes</taxon>
        <taxon>Mycobacteriales</taxon>
        <taxon>Tomitella</taxon>
    </lineage>
</organism>
<evidence type="ECO:0000313" key="2">
    <source>
        <dbReference type="EMBL" id="QDQ99491.1"/>
    </source>
</evidence>